<dbReference type="AlphaFoldDB" id="A0A1A3TMM9"/>
<organism evidence="1 2">
    <name type="scientific">Mycolicibacter sinensis (strain JDM601)</name>
    <name type="common">Mycobacterium sinense</name>
    <dbReference type="NCBI Taxonomy" id="875328"/>
    <lineage>
        <taxon>Bacteria</taxon>
        <taxon>Bacillati</taxon>
        <taxon>Actinomycetota</taxon>
        <taxon>Actinomycetes</taxon>
        <taxon>Mycobacteriales</taxon>
        <taxon>Mycobacteriaceae</taxon>
        <taxon>Mycolicibacter</taxon>
    </lineage>
</organism>
<gene>
    <name evidence="1" type="ORF">A5648_10660</name>
</gene>
<dbReference type="RefSeq" id="WP_065026052.1">
    <property type="nucleotide sequence ID" value="NZ_LZMF01000133.1"/>
</dbReference>
<proteinExistence type="predicted"/>
<name>A0A1A3TMM9_MYCSD</name>
<dbReference type="EMBL" id="LZMF01000133">
    <property type="protein sequence ID" value="OBK83899.1"/>
    <property type="molecule type" value="Genomic_DNA"/>
</dbReference>
<accession>A0A1A3TMM9</accession>
<sequence length="150" mass="16340">MQTLALTLRSGAFTFVRTRLPVVRRPLTHVSNSVALIGDALSFVSDPLAPGEFSRATREGILALTQLKSATVGFAWHAGAARCDHHSTLTRLPARGLEKTARLQEEVARIEDDTIAQPHAGRPEAQRSPRKLAALHRSITAHFPFAESSQ</sequence>
<evidence type="ECO:0000313" key="1">
    <source>
        <dbReference type="EMBL" id="OBK83899.1"/>
    </source>
</evidence>
<protein>
    <submittedName>
        <fullName evidence="1">Uncharacterized protein</fullName>
    </submittedName>
</protein>
<comment type="caution">
    <text evidence="1">The sequence shown here is derived from an EMBL/GenBank/DDBJ whole genome shotgun (WGS) entry which is preliminary data.</text>
</comment>
<dbReference type="Proteomes" id="UP000093759">
    <property type="component" value="Unassembled WGS sequence"/>
</dbReference>
<reference evidence="2" key="1">
    <citation type="submission" date="2016-06" db="EMBL/GenBank/DDBJ databases">
        <authorList>
            <person name="Sutton G."/>
            <person name="Brinkac L."/>
            <person name="Sanka R."/>
            <person name="Adams M."/>
            <person name="Lau E."/>
            <person name="Garcia-Basteiro A."/>
            <person name="Lopez-Varela E."/>
            <person name="Palencia S."/>
        </authorList>
    </citation>
    <scope>NUCLEOTIDE SEQUENCE [LARGE SCALE GENOMIC DNA]</scope>
    <source>
        <strain evidence="2">1274684.2</strain>
    </source>
</reference>
<evidence type="ECO:0000313" key="2">
    <source>
        <dbReference type="Proteomes" id="UP000093759"/>
    </source>
</evidence>